<dbReference type="Proteomes" id="UP000203282">
    <property type="component" value="Segment"/>
</dbReference>
<reference evidence="1 2" key="1">
    <citation type="submission" date="2010-03" db="EMBL/GenBank/DDBJ databases">
        <title>The Genome Sequence of Cyanophage S-SSM4.</title>
        <authorList>
            <consortium name="The Broad Institute Genome Sequencing Platform"/>
            <person name="Henn M.R."/>
            <person name="Sullivan M.S."/>
            <person name="Osburne M.S."/>
            <person name="Levin J."/>
            <person name="Malboeuf C."/>
            <person name="Casali M."/>
            <person name="Russ C."/>
            <person name="Lennon N."/>
            <person name="Erlich R."/>
            <person name="Young S.K."/>
            <person name="Koehrsen M."/>
            <person name="Yandava C."/>
            <person name="Zeng Q."/>
            <person name="Alvarado L."/>
            <person name="Anderson S."/>
            <person name="Berlin A."/>
            <person name="Borenstein D."/>
            <person name="Chen Z."/>
            <person name="Engels R."/>
            <person name="Freedman E."/>
            <person name="Gellesch M."/>
            <person name="Goldberg J."/>
            <person name="Green L."/>
            <person name="Griggs A."/>
            <person name="Gujja S."/>
            <person name="Heiman D."/>
            <person name="Hepburn T."/>
            <person name="Howarth C."/>
            <person name="Jen D."/>
            <person name="Larson L."/>
            <person name="Lewis B."/>
            <person name="Mehta T."/>
            <person name="Park D."/>
            <person name="Pearson M."/>
            <person name="Roberts A."/>
            <person name="Ryan E."/>
            <person name="Saif S."/>
            <person name="Shea T."/>
            <person name="Shenoy N."/>
            <person name="Sisk P."/>
            <person name="Stolte C."/>
            <person name="Sykes S."/>
            <person name="Walk T."/>
            <person name="White J."/>
            <person name="Yu Q."/>
            <person name="Coleman M.L."/>
            <person name="Huang K.H."/>
            <person name="Weigele P.R."/>
            <person name="DeFrancesco A.S."/>
            <person name="Kern S.E."/>
            <person name="Thompson L.R."/>
            <person name="Fu R."/>
            <person name="Hombeck B."/>
            <person name="Chisholm S.W."/>
            <person name="Haas B."/>
            <person name="Nusbaum C."/>
            <person name="Galagan J."/>
            <person name="Birren B."/>
        </authorList>
    </citation>
    <scope>NUCLEOTIDE SEQUENCE [LARGE SCALE GENOMIC DNA]</scope>
    <source>
        <strain evidence="1 2">S-SSM4</strain>
    </source>
</reference>
<accession>M1U9J4</accession>
<dbReference type="GeneID" id="15013544"/>
<organism evidence="1 2">
    <name type="scientific">Synechococcus phage S-SSM4</name>
    <dbReference type="NCBI Taxonomy" id="536466"/>
    <lineage>
        <taxon>Viruses</taxon>
        <taxon>Duplodnaviria</taxon>
        <taxon>Heunggongvirae</taxon>
        <taxon>Uroviricota</taxon>
        <taxon>Caudoviricetes</taxon>
        <taxon>Pantevenvirales</taxon>
        <taxon>Kyanoviridae</taxon>
        <taxon>Greenvirus</taxon>
        <taxon>Greenvirus ssm4</taxon>
    </lineage>
</organism>
<dbReference type="OrthoDB" id="16899at10239"/>
<dbReference type="KEGG" id="vg:15013544"/>
<dbReference type="EMBL" id="HQ316583">
    <property type="protein sequence ID" value="AGG54186.1"/>
    <property type="molecule type" value="Genomic_DNA"/>
</dbReference>
<evidence type="ECO:0000313" key="1">
    <source>
        <dbReference type="EMBL" id="AGG54186.1"/>
    </source>
</evidence>
<gene>
    <name evidence="1" type="ORF">CYXG_00122</name>
</gene>
<evidence type="ECO:0000313" key="2">
    <source>
        <dbReference type="Proteomes" id="UP000203282"/>
    </source>
</evidence>
<dbReference type="RefSeq" id="YP_007677311.1">
    <property type="nucleotide sequence ID" value="NC_020875.1"/>
</dbReference>
<keyword evidence="2" id="KW-1185">Reference proteome</keyword>
<protein>
    <submittedName>
        <fullName evidence="1">OMP1 protein</fullName>
    </submittedName>
</protein>
<dbReference type="InterPro" id="IPR046285">
    <property type="entry name" value="DUF6322"/>
</dbReference>
<name>M1U9J4_9CAUD</name>
<dbReference type="Pfam" id="PF19847">
    <property type="entry name" value="DUF6322"/>
    <property type="match status" value="1"/>
</dbReference>
<proteinExistence type="predicted"/>
<sequence length="163" mass="15578">MLLAAGSAANAGGLTHKLSSSVQLTVDAAATNVQRVGNSYTVSGNNVGTSYTGTGQGASAVTNGIGQLDISSGVSSLGTVQATQATAGESFSFSQVYTQGDTIVTSAPSVGAVSAYSNQTSTASGSAGDLAGTIDSSGTLAITAGGAGTSAVGQFVSEISILN</sequence>